<dbReference type="PANTHER" id="PTHR39586">
    <property type="entry name" value="CYTOPLASMIC PROTEIN-RELATED"/>
    <property type="match status" value="1"/>
</dbReference>
<dbReference type="RefSeq" id="WP_096995434.1">
    <property type="nucleotide sequence ID" value="NZ_JBHSII010000001.1"/>
</dbReference>
<evidence type="ECO:0000259" key="1">
    <source>
        <dbReference type="Pfam" id="PF04287"/>
    </source>
</evidence>
<dbReference type="PANTHER" id="PTHR39586:SF1">
    <property type="entry name" value="CYTOPLASMIC PROTEIN"/>
    <property type="match status" value="1"/>
</dbReference>
<dbReference type="OrthoDB" id="8794567at2"/>
<dbReference type="EMBL" id="OANU01000123">
    <property type="protein sequence ID" value="SNX50510.1"/>
    <property type="molecule type" value="Genomic_DNA"/>
</dbReference>
<feature type="domain" description="YqcC-like" evidence="1">
    <location>
        <begin position="4"/>
        <end position="94"/>
    </location>
</feature>
<dbReference type="InterPro" id="IPR036814">
    <property type="entry name" value="YqcC-like_sf"/>
</dbReference>
<gene>
    <name evidence="2" type="ORF">VTH8203_04170</name>
</gene>
<keyword evidence="3" id="KW-1185">Reference proteome</keyword>
<reference evidence="3" key="1">
    <citation type="submission" date="2016-06" db="EMBL/GenBank/DDBJ databases">
        <authorList>
            <person name="Rodrigo-Torres L."/>
            <person name="Arahal R.D."/>
            <person name="Lucena T."/>
        </authorList>
    </citation>
    <scope>NUCLEOTIDE SEQUENCE [LARGE SCALE GENOMIC DNA]</scope>
    <source>
        <strain evidence="3">CECT8203</strain>
    </source>
</reference>
<name>A0A240ER35_9VIBR</name>
<sequence>MKLLLVELRELLKKHALWQAHAPTASAMSSEQPFSVDTLEPHEWLQWVFIQRIESMIELGQPLPKGFEIAPYFEEVWKLSPEYQEIILVLKKMDGSAK</sequence>
<dbReference type="InterPro" id="IPR023376">
    <property type="entry name" value="YqcC-like_dom"/>
</dbReference>
<dbReference type="GO" id="GO:0044010">
    <property type="term" value="P:single-species biofilm formation"/>
    <property type="evidence" value="ECO:0007669"/>
    <property type="project" value="TreeGrafter"/>
</dbReference>
<dbReference type="Proteomes" id="UP000219336">
    <property type="component" value="Unassembled WGS sequence"/>
</dbReference>
<dbReference type="Gene3D" id="1.20.1440.40">
    <property type="entry name" value="YqcC-like"/>
    <property type="match status" value="1"/>
</dbReference>
<organism evidence="2 3">
    <name type="scientific">Vibrio thalassae</name>
    <dbReference type="NCBI Taxonomy" id="1243014"/>
    <lineage>
        <taxon>Bacteria</taxon>
        <taxon>Pseudomonadati</taxon>
        <taxon>Pseudomonadota</taxon>
        <taxon>Gammaproteobacteria</taxon>
        <taxon>Vibrionales</taxon>
        <taxon>Vibrionaceae</taxon>
        <taxon>Vibrio</taxon>
    </lineage>
</organism>
<evidence type="ECO:0000313" key="2">
    <source>
        <dbReference type="EMBL" id="SNX50510.1"/>
    </source>
</evidence>
<dbReference type="InterPro" id="IPR007384">
    <property type="entry name" value="UCP006257"/>
</dbReference>
<accession>A0A240ER35</accession>
<dbReference type="AlphaFoldDB" id="A0A240ER35"/>
<dbReference type="Pfam" id="PF04287">
    <property type="entry name" value="DUF446"/>
    <property type="match status" value="1"/>
</dbReference>
<evidence type="ECO:0000313" key="3">
    <source>
        <dbReference type="Proteomes" id="UP000219336"/>
    </source>
</evidence>
<protein>
    <recommendedName>
        <fullName evidence="1">YqcC-like domain-containing protein</fullName>
    </recommendedName>
</protein>
<dbReference type="SUPFAM" id="SSF158452">
    <property type="entry name" value="YqcC-like"/>
    <property type="match status" value="1"/>
</dbReference>
<dbReference type="PIRSF" id="PIRSF006257">
    <property type="entry name" value="UCP006257"/>
    <property type="match status" value="1"/>
</dbReference>
<proteinExistence type="predicted"/>